<keyword evidence="1" id="KW-1133">Transmembrane helix</keyword>
<dbReference type="SUPFAM" id="SSF54637">
    <property type="entry name" value="Thioesterase/thiol ester dehydrase-isomerase"/>
    <property type="match status" value="1"/>
</dbReference>
<dbReference type="EMBL" id="FNQC01000009">
    <property type="protein sequence ID" value="SDZ27594.1"/>
    <property type="molecule type" value="Genomic_DNA"/>
</dbReference>
<proteinExistence type="predicted"/>
<reference evidence="2 3" key="1">
    <citation type="submission" date="2016-10" db="EMBL/GenBank/DDBJ databases">
        <authorList>
            <person name="Varghese N."/>
            <person name="Submissions S."/>
        </authorList>
    </citation>
    <scope>NUCLEOTIDE SEQUENCE [LARGE SCALE GENOMIC DNA]</scope>
    <source>
        <strain evidence="2 3">DSM 17997</strain>
    </source>
</reference>
<dbReference type="Proteomes" id="UP000199663">
    <property type="component" value="Unassembled WGS sequence"/>
</dbReference>
<accession>A0A1H3RPA4</accession>
<feature type="transmembrane region" description="Helical" evidence="1">
    <location>
        <begin position="46"/>
        <end position="64"/>
    </location>
</feature>
<evidence type="ECO:0000313" key="3">
    <source>
        <dbReference type="Proteomes" id="UP000199663"/>
    </source>
</evidence>
<keyword evidence="3" id="KW-1185">Reference proteome</keyword>
<dbReference type="Gene3D" id="3.10.129.10">
    <property type="entry name" value="Hotdog Thioesterase"/>
    <property type="match status" value="1"/>
</dbReference>
<evidence type="ECO:0000256" key="1">
    <source>
        <dbReference type="SAM" id="Phobius"/>
    </source>
</evidence>
<comment type="caution">
    <text evidence="2">The sequence shown here is derived from an EMBL/GenBank/DDBJ whole genome shotgun (WGS) entry which is preliminary data.</text>
</comment>
<gene>
    <name evidence="2" type="ORF">SAMN05444412_10920</name>
</gene>
<sequence>MQYSKKDATKIECLHFLPNLKLYYIHQSHTMTPEAKSYQNKMKNGFIFWWAMLFKLPSAVFWKLKIKELTEEVCQVTIPYFWRTQNPFKSTYFAALAGAAELSTGALCQLSMAGKGKYSMLVVDFRAEYHKKANQTITFTCNQGKELDDLINKLAPGESNTLVMVSTGTNPTGDIVAKFYVTWSFKRK</sequence>
<organism evidence="2 3">
    <name type="scientific">Rhodonellum ikkaensis</name>
    <dbReference type="NCBI Taxonomy" id="336829"/>
    <lineage>
        <taxon>Bacteria</taxon>
        <taxon>Pseudomonadati</taxon>
        <taxon>Bacteroidota</taxon>
        <taxon>Cytophagia</taxon>
        <taxon>Cytophagales</taxon>
        <taxon>Cytophagaceae</taxon>
        <taxon>Rhodonellum</taxon>
    </lineage>
</organism>
<dbReference type="InterPro" id="IPR027961">
    <property type="entry name" value="DUF4442"/>
</dbReference>
<evidence type="ECO:0008006" key="4">
    <source>
        <dbReference type="Google" id="ProtNLM"/>
    </source>
</evidence>
<keyword evidence="1" id="KW-0472">Membrane</keyword>
<name>A0A1H3RPA4_9BACT</name>
<dbReference type="Pfam" id="PF14539">
    <property type="entry name" value="DUF4442"/>
    <property type="match status" value="1"/>
</dbReference>
<evidence type="ECO:0000313" key="2">
    <source>
        <dbReference type="EMBL" id="SDZ27594.1"/>
    </source>
</evidence>
<dbReference type="InterPro" id="IPR029069">
    <property type="entry name" value="HotDog_dom_sf"/>
</dbReference>
<keyword evidence="1" id="KW-0812">Transmembrane</keyword>
<protein>
    <recommendedName>
        <fullName evidence="4">DUF4442 domain-containing protein</fullName>
    </recommendedName>
</protein>